<sequence>MSSATRSGEGGLRVVVVGATGNVGTSVVQALSEDPAVGSVLGLARRIPRWQPERTTWAATDIGTEASLGDLTRHFRGADAVIHLAWLFQPTHDPGTTWRTNVLGGLRVFDAVAAAEVPVLVYASSVGAYSPGPKDRPVDESWPTHGWAEAAYCREKSYLERALDGFERARPGIRVVRMRPGFLFKREAATEQRRLFAGPLLPQRLPRPERLPVVPDLPGLRFQVLHTDDAAEAYRLAVTTPGARGAYNLAAGPPVDPRLLARMWDARVVRLPLRPVRAAVAAAWHLRLVPAAPQLFDAVLRLPLMDTGRAERELGWRPRYSAEEALGAFVSGLREGAGMSTAPLAARLPGGRVEELRTGVGSRG</sequence>
<dbReference type="Gene3D" id="3.40.50.720">
    <property type="entry name" value="NAD(P)-binding Rossmann-like Domain"/>
    <property type="match status" value="1"/>
</dbReference>
<dbReference type="PANTHER" id="PTHR48079">
    <property type="entry name" value="PROTEIN YEEZ"/>
    <property type="match status" value="1"/>
</dbReference>
<gene>
    <name evidence="2" type="ORF">GCU69_01880</name>
</gene>
<feature type="domain" description="NAD-dependent epimerase/dehydratase" evidence="1">
    <location>
        <begin position="14"/>
        <end position="249"/>
    </location>
</feature>
<proteinExistence type="predicted"/>
<dbReference type="Pfam" id="PF01370">
    <property type="entry name" value="Epimerase"/>
    <property type="match status" value="1"/>
</dbReference>
<protein>
    <submittedName>
        <fullName evidence="2">NAD-dependent epimerase/dehydratase family protein</fullName>
    </submittedName>
</protein>
<dbReference type="PANTHER" id="PTHR48079:SF6">
    <property type="entry name" value="NAD(P)-BINDING DOMAIN-CONTAINING PROTEIN-RELATED"/>
    <property type="match status" value="1"/>
</dbReference>
<name>A0ABQ7FQS3_9ACTN</name>
<reference evidence="2 3" key="1">
    <citation type="submission" date="2019-10" db="EMBL/GenBank/DDBJ databases">
        <title>Streptomyces tenebrisbrunneis sp.nov., an endogenous actinomycete isolated from of Lycium ruthenicum.</title>
        <authorList>
            <person name="Ma L."/>
        </authorList>
    </citation>
    <scope>NUCLEOTIDE SEQUENCE [LARGE SCALE GENOMIC DNA]</scope>
    <source>
        <strain evidence="2 3">TRM 66187</strain>
    </source>
</reference>
<evidence type="ECO:0000313" key="2">
    <source>
        <dbReference type="EMBL" id="KAF4410789.1"/>
    </source>
</evidence>
<dbReference type="InterPro" id="IPR001509">
    <property type="entry name" value="Epimerase_deHydtase"/>
</dbReference>
<accession>A0ABQ7FQS3</accession>
<dbReference type="Proteomes" id="UP000621266">
    <property type="component" value="Unassembled WGS sequence"/>
</dbReference>
<evidence type="ECO:0000259" key="1">
    <source>
        <dbReference type="Pfam" id="PF01370"/>
    </source>
</evidence>
<keyword evidence="3" id="KW-1185">Reference proteome</keyword>
<dbReference type="RefSeq" id="WP_098754378.1">
    <property type="nucleotide sequence ID" value="NZ_WHPN01000036.1"/>
</dbReference>
<comment type="caution">
    <text evidence="2">The sequence shown here is derived from an EMBL/GenBank/DDBJ whole genome shotgun (WGS) entry which is preliminary data.</text>
</comment>
<dbReference type="InterPro" id="IPR051783">
    <property type="entry name" value="NAD(P)-dependent_oxidoreduct"/>
</dbReference>
<dbReference type="InterPro" id="IPR036291">
    <property type="entry name" value="NAD(P)-bd_dom_sf"/>
</dbReference>
<organism evidence="2 3">
    <name type="scientific">Streptomyces lycii</name>
    <dbReference type="NCBI Taxonomy" id="2654337"/>
    <lineage>
        <taxon>Bacteria</taxon>
        <taxon>Bacillati</taxon>
        <taxon>Actinomycetota</taxon>
        <taxon>Actinomycetes</taxon>
        <taxon>Kitasatosporales</taxon>
        <taxon>Streptomycetaceae</taxon>
        <taxon>Streptomyces</taxon>
    </lineage>
</organism>
<evidence type="ECO:0000313" key="3">
    <source>
        <dbReference type="Proteomes" id="UP000621266"/>
    </source>
</evidence>
<dbReference type="SUPFAM" id="SSF51735">
    <property type="entry name" value="NAD(P)-binding Rossmann-fold domains"/>
    <property type="match status" value="1"/>
</dbReference>
<dbReference type="EMBL" id="WHPN01000036">
    <property type="protein sequence ID" value="KAF4410789.1"/>
    <property type="molecule type" value="Genomic_DNA"/>
</dbReference>